<reference evidence="1" key="1">
    <citation type="journal article" date="2023" name="Plant J.">
        <title>Genome sequences and population genomics provide insights into the demographic history, inbreeding, and mutation load of two 'living fossil' tree species of Dipteronia.</title>
        <authorList>
            <person name="Feng Y."/>
            <person name="Comes H.P."/>
            <person name="Chen J."/>
            <person name="Zhu S."/>
            <person name="Lu R."/>
            <person name="Zhang X."/>
            <person name="Li P."/>
            <person name="Qiu J."/>
            <person name="Olsen K.M."/>
            <person name="Qiu Y."/>
        </authorList>
    </citation>
    <scope>NUCLEOTIDE SEQUENCE</scope>
    <source>
        <strain evidence="1">KIB01</strain>
    </source>
</reference>
<proteinExistence type="predicted"/>
<comment type="caution">
    <text evidence="1">The sequence shown here is derived from an EMBL/GenBank/DDBJ whole genome shotgun (WGS) entry which is preliminary data.</text>
</comment>
<name>A0AAD9WV03_9ROSI</name>
<organism evidence="1 2">
    <name type="scientific">Dipteronia dyeriana</name>
    <dbReference type="NCBI Taxonomy" id="168575"/>
    <lineage>
        <taxon>Eukaryota</taxon>
        <taxon>Viridiplantae</taxon>
        <taxon>Streptophyta</taxon>
        <taxon>Embryophyta</taxon>
        <taxon>Tracheophyta</taxon>
        <taxon>Spermatophyta</taxon>
        <taxon>Magnoliopsida</taxon>
        <taxon>eudicotyledons</taxon>
        <taxon>Gunneridae</taxon>
        <taxon>Pentapetalae</taxon>
        <taxon>rosids</taxon>
        <taxon>malvids</taxon>
        <taxon>Sapindales</taxon>
        <taxon>Sapindaceae</taxon>
        <taxon>Hippocastanoideae</taxon>
        <taxon>Acereae</taxon>
        <taxon>Dipteronia</taxon>
    </lineage>
</organism>
<dbReference type="AlphaFoldDB" id="A0AAD9WV03"/>
<evidence type="ECO:0000313" key="2">
    <source>
        <dbReference type="Proteomes" id="UP001280121"/>
    </source>
</evidence>
<sequence length="71" mass="7676">MVYYDLPVAIHGLAKGNASIAEISAGFIATDAHTCGKGLLPRYPKLSHLASQNKLVRELSRVDKTTVKILL</sequence>
<dbReference type="Proteomes" id="UP001280121">
    <property type="component" value="Unassembled WGS sequence"/>
</dbReference>
<gene>
    <name evidence="1" type="ORF">Ddye_019371</name>
</gene>
<accession>A0AAD9WV03</accession>
<keyword evidence="2" id="KW-1185">Reference proteome</keyword>
<evidence type="ECO:0000313" key="1">
    <source>
        <dbReference type="EMBL" id="KAK2644176.1"/>
    </source>
</evidence>
<protein>
    <submittedName>
        <fullName evidence="1">Uncharacterized protein</fullName>
    </submittedName>
</protein>
<dbReference type="EMBL" id="JANJYI010000006">
    <property type="protein sequence ID" value="KAK2644176.1"/>
    <property type="molecule type" value="Genomic_DNA"/>
</dbReference>